<protein>
    <submittedName>
        <fullName evidence="2">Uncharacterized protein</fullName>
    </submittedName>
</protein>
<evidence type="ECO:0000256" key="1">
    <source>
        <dbReference type="SAM" id="MobiDB-lite"/>
    </source>
</evidence>
<dbReference type="EMBL" id="MLAK01000875">
    <property type="protein sequence ID" value="OHT02242.1"/>
    <property type="molecule type" value="Genomic_DNA"/>
</dbReference>
<feature type="region of interest" description="Disordered" evidence="1">
    <location>
        <begin position="62"/>
        <end position="108"/>
    </location>
</feature>
<proteinExistence type="predicted"/>
<gene>
    <name evidence="2" type="ORF">TRFO_30711</name>
</gene>
<evidence type="ECO:0000313" key="3">
    <source>
        <dbReference type="Proteomes" id="UP000179807"/>
    </source>
</evidence>
<dbReference type="AlphaFoldDB" id="A0A1J4JU52"/>
<dbReference type="RefSeq" id="XP_068355378.1">
    <property type="nucleotide sequence ID" value="XM_068507510.1"/>
</dbReference>
<dbReference type="Proteomes" id="UP000179807">
    <property type="component" value="Unassembled WGS sequence"/>
</dbReference>
<sequence>MRNATIVTIIDQNEHTFNAAYLVDGCSFTSTGETFEATETDQVVFLVVNGGQLTLTDSQILKSGDANTSSSSGDNIPPLKLLSKNHLKGPKNDPPPAPPGGGDDDYKA</sequence>
<organism evidence="2 3">
    <name type="scientific">Tritrichomonas foetus</name>
    <dbReference type="NCBI Taxonomy" id="1144522"/>
    <lineage>
        <taxon>Eukaryota</taxon>
        <taxon>Metamonada</taxon>
        <taxon>Parabasalia</taxon>
        <taxon>Tritrichomonadida</taxon>
        <taxon>Tritrichomonadidae</taxon>
        <taxon>Tritrichomonas</taxon>
    </lineage>
</organism>
<dbReference type="VEuPathDB" id="TrichDB:TRFO_30711"/>
<evidence type="ECO:0000313" key="2">
    <source>
        <dbReference type="EMBL" id="OHT02242.1"/>
    </source>
</evidence>
<feature type="compositionally biased region" description="Polar residues" evidence="1">
    <location>
        <begin position="62"/>
        <end position="74"/>
    </location>
</feature>
<dbReference type="GeneID" id="94842214"/>
<keyword evidence="3" id="KW-1185">Reference proteome</keyword>
<comment type="caution">
    <text evidence="2">The sequence shown here is derived from an EMBL/GenBank/DDBJ whole genome shotgun (WGS) entry which is preliminary data.</text>
</comment>
<name>A0A1J4JU52_9EUKA</name>
<accession>A0A1J4JU52</accession>
<reference evidence="2" key="1">
    <citation type="submission" date="2016-10" db="EMBL/GenBank/DDBJ databases">
        <authorList>
            <person name="Benchimol M."/>
            <person name="Almeida L.G."/>
            <person name="Vasconcelos A.T."/>
            <person name="Perreira-Neves A."/>
            <person name="Rosa I.A."/>
            <person name="Tasca T."/>
            <person name="Bogo M.R."/>
            <person name="de Souza W."/>
        </authorList>
    </citation>
    <scope>NUCLEOTIDE SEQUENCE [LARGE SCALE GENOMIC DNA]</scope>
    <source>
        <strain evidence="2">K</strain>
    </source>
</reference>